<dbReference type="AlphaFoldDB" id="A0AAU7QD96"/>
<proteinExistence type="predicted"/>
<accession>A0AAU7QD96</accession>
<evidence type="ECO:0000313" key="1">
    <source>
        <dbReference type="EMBL" id="XBS70888.1"/>
    </source>
</evidence>
<organism evidence="1">
    <name type="scientific">Acerihabitans sp. KWT182</name>
    <dbReference type="NCBI Taxonomy" id="3157919"/>
    <lineage>
        <taxon>Bacteria</taxon>
        <taxon>Pseudomonadati</taxon>
        <taxon>Pseudomonadota</taxon>
        <taxon>Gammaproteobacteria</taxon>
        <taxon>Enterobacterales</taxon>
        <taxon>Pectobacteriaceae</taxon>
        <taxon>Acerihabitans</taxon>
    </lineage>
</organism>
<sequence length="81" mass="9300">MQKTLLHHAEHSLQHLRHMVHVNNEKKHAAFINDDTEQLTTAIHELADSEIKLHDGLLQRDRARFIMDAAIKKDGADTNTN</sequence>
<protein>
    <recommendedName>
        <fullName evidence="2">DUF2526 family protein</fullName>
    </recommendedName>
</protein>
<name>A0AAU7QD96_9GAMM</name>
<dbReference type="EMBL" id="CP157947">
    <property type="protein sequence ID" value="XBS70888.1"/>
    <property type="molecule type" value="Genomic_DNA"/>
</dbReference>
<reference evidence="1" key="1">
    <citation type="submission" date="2024-06" db="EMBL/GenBank/DDBJ databases">
        <authorList>
            <person name="Coelho C."/>
            <person name="Bento M."/>
            <person name="Garcia E."/>
            <person name="Camelo A."/>
            <person name="Brandao I."/>
            <person name="Espirito Santo C."/>
            <person name="Trovao J."/>
            <person name="Verissimo A."/>
            <person name="Costa J."/>
            <person name="Tiago I."/>
        </authorList>
    </citation>
    <scope>NUCLEOTIDE SEQUENCE</scope>
    <source>
        <strain evidence="1">KWT182</strain>
    </source>
</reference>
<gene>
    <name evidence="1" type="ORF">ABK905_07410</name>
</gene>
<evidence type="ECO:0008006" key="2">
    <source>
        <dbReference type="Google" id="ProtNLM"/>
    </source>
</evidence>